<dbReference type="AlphaFoldDB" id="X6P993"/>
<comment type="caution">
    <text evidence="2">The sequence shown here is derived from an EMBL/GenBank/DDBJ whole genome shotgun (WGS) entry which is preliminary data.</text>
</comment>
<sequence length="249" mass="28868">MWIRKAKNLQIIQDLVSCALPLLDQRRKKIRELDEQTQSQVCFVFFFFLKKKKKKNNNNNFDESTKNGVLDHWTQSDNNDNDDKALNAGTVVFADDGGKDDEEGMDQYATTVLKRQSNAQREGADGEDQDKENTHLNQKNKWLRNGLRNKQPPNRPLPKRVKSLPPQKPLPPSPRITNEHNSIENLNVKSIFEGTSALHIGLDITPAMAKSEFIAMRDRLKKQHIQDKQLLDEYYQKQINMVEKKMQEL</sequence>
<protein>
    <submittedName>
        <fullName evidence="2">Uncharacterized protein</fullName>
    </submittedName>
</protein>
<proteinExistence type="predicted"/>
<feature type="region of interest" description="Disordered" evidence="1">
    <location>
        <begin position="57"/>
        <end position="85"/>
    </location>
</feature>
<evidence type="ECO:0000256" key="1">
    <source>
        <dbReference type="SAM" id="MobiDB-lite"/>
    </source>
</evidence>
<gene>
    <name evidence="2" type="ORF">RFI_02408</name>
</gene>
<accession>X6P993</accession>
<organism evidence="2 3">
    <name type="scientific">Reticulomyxa filosa</name>
    <dbReference type="NCBI Taxonomy" id="46433"/>
    <lineage>
        <taxon>Eukaryota</taxon>
        <taxon>Sar</taxon>
        <taxon>Rhizaria</taxon>
        <taxon>Retaria</taxon>
        <taxon>Foraminifera</taxon>
        <taxon>Monothalamids</taxon>
        <taxon>Reticulomyxidae</taxon>
        <taxon>Reticulomyxa</taxon>
    </lineage>
</organism>
<evidence type="ECO:0000313" key="3">
    <source>
        <dbReference type="Proteomes" id="UP000023152"/>
    </source>
</evidence>
<feature type="region of interest" description="Disordered" evidence="1">
    <location>
        <begin position="114"/>
        <end position="179"/>
    </location>
</feature>
<keyword evidence="3" id="KW-1185">Reference proteome</keyword>
<dbReference type="Proteomes" id="UP000023152">
    <property type="component" value="Unassembled WGS sequence"/>
</dbReference>
<reference evidence="2 3" key="1">
    <citation type="journal article" date="2013" name="Curr. Biol.">
        <title>The Genome of the Foraminiferan Reticulomyxa filosa.</title>
        <authorList>
            <person name="Glockner G."/>
            <person name="Hulsmann N."/>
            <person name="Schleicher M."/>
            <person name="Noegel A.A."/>
            <person name="Eichinger L."/>
            <person name="Gallinger C."/>
            <person name="Pawlowski J."/>
            <person name="Sierra R."/>
            <person name="Euteneuer U."/>
            <person name="Pillet L."/>
            <person name="Moustafa A."/>
            <person name="Platzer M."/>
            <person name="Groth M."/>
            <person name="Szafranski K."/>
            <person name="Schliwa M."/>
        </authorList>
    </citation>
    <scope>NUCLEOTIDE SEQUENCE [LARGE SCALE GENOMIC DNA]</scope>
</reference>
<name>X6P993_RETFI</name>
<dbReference type="EMBL" id="ASPP01002363">
    <property type="protein sequence ID" value="ETO34683.1"/>
    <property type="molecule type" value="Genomic_DNA"/>
</dbReference>
<evidence type="ECO:0000313" key="2">
    <source>
        <dbReference type="EMBL" id="ETO34683.1"/>
    </source>
</evidence>